<keyword evidence="1" id="KW-0812">Transmembrane</keyword>
<keyword evidence="1" id="KW-0472">Membrane</keyword>
<accession>A0ABY9PGL8</accession>
<dbReference type="EMBL" id="CP133568">
    <property type="protein sequence ID" value="WMT05366.1"/>
    <property type="molecule type" value="Genomic_DNA"/>
</dbReference>
<evidence type="ECO:0000313" key="3">
    <source>
        <dbReference type="Proteomes" id="UP001229313"/>
    </source>
</evidence>
<dbReference type="RefSeq" id="WP_250449158.1">
    <property type="nucleotide sequence ID" value="NZ_CP133568.1"/>
</dbReference>
<protein>
    <submittedName>
        <fullName evidence="2">STM3941 family protein</fullName>
    </submittedName>
</protein>
<dbReference type="Proteomes" id="UP001229313">
    <property type="component" value="Chromosome"/>
</dbReference>
<keyword evidence="1" id="KW-1133">Transmembrane helix</keyword>
<proteinExistence type="predicted"/>
<reference evidence="2 3" key="1">
    <citation type="submission" date="2023-08" db="EMBL/GenBank/DDBJ databases">
        <title>The whole genome sequence of Lysobacter yananisis.</title>
        <authorList>
            <person name="Sun H."/>
        </authorList>
    </citation>
    <scope>NUCLEOTIDE SEQUENCE [LARGE SCALE GENOMIC DNA]</scope>
    <source>
        <strain evidence="2 3">SNNU513</strain>
    </source>
</reference>
<organism evidence="2 3">
    <name type="scientific">Lysobacter yananisis</name>
    <dbReference type="NCBI Taxonomy" id="1003114"/>
    <lineage>
        <taxon>Bacteria</taxon>
        <taxon>Pseudomonadati</taxon>
        <taxon>Pseudomonadota</taxon>
        <taxon>Gammaproteobacteria</taxon>
        <taxon>Lysobacterales</taxon>
        <taxon>Lysobacteraceae</taxon>
        <taxon>Lysobacter</taxon>
    </lineage>
</organism>
<sequence length="169" mass="18481">MRTERLVVANARGKYLALLLCALAFVAIGALIVLRQPGLGGFLIGGASIAFFGAGAVLFAFQLLDRRPRLILDDDGLNDRTLGVGIIPWRDIADARLLTVRGHAFVCLELRNPEHWTDKLSPRQRRLAALNQRMGYAMLNVNLAGAAVDPQAVLQRILTYSAMYEPGRG</sequence>
<name>A0ABY9PGL8_9GAMM</name>
<evidence type="ECO:0000256" key="1">
    <source>
        <dbReference type="SAM" id="Phobius"/>
    </source>
</evidence>
<dbReference type="InterPro" id="IPR048136">
    <property type="entry name" value="STM3941-like"/>
</dbReference>
<evidence type="ECO:0000313" key="2">
    <source>
        <dbReference type="EMBL" id="WMT05366.1"/>
    </source>
</evidence>
<feature type="transmembrane region" description="Helical" evidence="1">
    <location>
        <begin position="40"/>
        <end position="61"/>
    </location>
</feature>
<gene>
    <name evidence="2" type="ORF">RDV84_11125</name>
</gene>
<keyword evidence="3" id="KW-1185">Reference proteome</keyword>
<feature type="transmembrane region" description="Helical" evidence="1">
    <location>
        <begin position="15"/>
        <end position="34"/>
    </location>
</feature>
<dbReference type="NCBIfam" id="NF041635">
    <property type="entry name" value="STM3941_fam"/>
    <property type="match status" value="1"/>
</dbReference>